<evidence type="ECO:0000256" key="1">
    <source>
        <dbReference type="SAM" id="MobiDB-lite"/>
    </source>
</evidence>
<feature type="compositionally biased region" description="Low complexity" evidence="1">
    <location>
        <begin position="73"/>
        <end position="90"/>
    </location>
</feature>
<organism evidence="2 3">
    <name type="scientific">Eumeta variegata</name>
    <name type="common">Bagworm moth</name>
    <name type="synonym">Eumeta japonica</name>
    <dbReference type="NCBI Taxonomy" id="151549"/>
    <lineage>
        <taxon>Eukaryota</taxon>
        <taxon>Metazoa</taxon>
        <taxon>Ecdysozoa</taxon>
        <taxon>Arthropoda</taxon>
        <taxon>Hexapoda</taxon>
        <taxon>Insecta</taxon>
        <taxon>Pterygota</taxon>
        <taxon>Neoptera</taxon>
        <taxon>Endopterygota</taxon>
        <taxon>Lepidoptera</taxon>
        <taxon>Glossata</taxon>
        <taxon>Ditrysia</taxon>
        <taxon>Tineoidea</taxon>
        <taxon>Psychidae</taxon>
        <taxon>Oiketicinae</taxon>
        <taxon>Eumeta</taxon>
    </lineage>
</organism>
<evidence type="ECO:0000313" key="2">
    <source>
        <dbReference type="EMBL" id="GBP53600.1"/>
    </source>
</evidence>
<sequence length="149" mass="15840">METPASPHQESNLKSKAIVVINKENGKRTRFYRRLDSASAAAAADGADALLTSPLTTSIETPRTYPRRRAGDARSAGGLALGPEAAGRAGCCPRPDARRRTSHAPPRTTSTLRHRLEPANEKTRLSPRHRRRGAGGAGGARRAGAARLS</sequence>
<dbReference type="AlphaFoldDB" id="A0A4C1WRX6"/>
<feature type="region of interest" description="Disordered" evidence="1">
    <location>
        <begin position="46"/>
        <end position="149"/>
    </location>
</feature>
<accession>A0A4C1WRX6</accession>
<keyword evidence="3" id="KW-1185">Reference proteome</keyword>
<comment type="caution">
    <text evidence="2">The sequence shown here is derived from an EMBL/GenBank/DDBJ whole genome shotgun (WGS) entry which is preliminary data.</text>
</comment>
<dbReference type="EMBL" id="BGZK01000629">
    <property type="protein sequence ID" value="GBP53600.1"/>
    <property type="molecule type" value="Genomic_DNA"/>
</dbReference>
<name>A0A4C1WRX6_EUMVA</name>
<dbReference type="Proteomes" id="UP000299102">
    <property type="component" value="Unassembled WGS sequence"/>
</dbReference>
<feature type="compositionally biased region" description="Basic and acidic residues" evidence="1">
    <location>
        <begin position="114"/>
        <end position="124"/>
    </location>
</feature>
<evidence type="ECO:0000313" key="3">
    <source>
        <dbReference type="Proteomes" id="UP000299102"/>
    </source>
</evidence>
<gene>
    <name evidence="2" type="ORF">EVAR_79816_1</name>
</gene>
<reference evidence="2 3" key="1">
    <citation type="journal article" date="2019" name="Commun. Biol.">
        <title>The bagworm genome reveals a unique fibroin gene that provides high tensile strength.</title>
        <authorList>
            <person name="Kono N."/>
            <person name="Nakamura H."/>
            <person name="Ohtoshi R."/>
            <person name="Tomita M."/>
            <person name="Numata K."/>
            <person name="Arakawa K."/>
        </authorList>
    </citation>
    <scope>NUCLEOTIDE SEQUENCE [LARGE SCALE GENOMIC DNA]</scope>
</reference>
<proteinExistence type="predicted"/>
<protein>
    <submittedName>
        <fullName evidence="2">Uncharacterized protein</fullName>
    </submittedName>
</protein>